<proteinExistence type="predicted"/>
<organism evidence="1">
    <name type="scientific">marine metagenome</name>
    <dbReference type="NCBI Taxonomy" id="408172"/>
    <lineage>
        <taxon>unclassified sequences</taxon>
        <taxon>metagenomes</taxon>
        <taxon>ecological metagenomes</taxon>
    </lineage>
</organism>
<protein>
    <submittedName>
        <fullName evidence="1">Uncharacterized protein</fullName>
    </submittedName>
</protein>
<name>A0A382H821_9ZZZZ</name>
<gene>
    <name evidence="1" type="ORF">METZ01_LOCUS236290</name>
</gene>
<reference evidence="1" key="1">
    <citation type="submission" date="2018-05" db="EMBL/GenBank/DDBJ databases">
        <authorList>
            <person name="Lanie J.A."/>
            <person name="Ng W.-L."/>
            <person name="Kazmierczak K.M."/>
            <person name="Andrzejewski T.M."/>
            <person name="Davidsen T.M."/>
            <person name="Wayne K.J."/>
            <person name="Tettelin H."/>
            <person name="Glass J.I."/>
            <person name="Rusch D."/>
            <person name="Podicherti R."/>
            <person name="Tsui H.-C.T."/>
            <person name="Winkler M.E."/>
        </authorList>
    </citation>
    <scope>NUCLEOTIDE SEQUENCE</scope>
</reference>
<evidence type="ECO:0000313" key="1">
    <source>
        <dbReference type="EMBL" id="SVB83436.1"/>
    </source>
</evidence>
<feature type="non-terminal residue" evidence="1">
    <location>
        <position position="1"/>
    </location>
</feature>
<dbReference type="AlphaFoldDB" id="A0A382H821"/>
<accession>A0A382H821</accession>
<dbReference type="EMBL" id="UINC01059717">
    <property type="protein sequence ID" value="SVB83436.1"/>
    <property type="molecule type" value="Genomic_DNA"/>
</dbReference>
<sequence>QKDGKRAINYTKEKMKEPVIGVSIRYDEQGNPVSTARMLHRTCYDDSIRIFDRYALIEGNTGLLPSDYDGLFKKSSSDLLEEQTDFCIKRGFGCIFISMEKIGKKTLQRVVEGHNKYSKHNWNFDGPYYVTYKKSESGLQYIGYTGHQFRRNDGINYTKMEQ</sequence>